<comment type="caution">
    <text evidence="1">The sequence shown here is derived from an EMBL/GenBank/DDBJ whole genome shotgun (WGS) entry which is preliminary data.</text>
</comment>
<evidence type="ECO:0000313" key="2">
    <source>
        <dbReference type="Proteomes" id="UP000220353"/>
    </source>
</evidence>
<proteinExistence type="predicted"/>
<accession>A0A2A6LX18</accession>
<dbReference type="EMBL" id="NWTC01000011">
    <property type="protein sequence ID" value="PDT46776.1"/>
    <property type="molecule type" value="Genomic_DNA"/>
</dbReference>
<dbReference type="Proteomes" id="UP000220353">
    <property type="component" value="Unassembled WGS sequence"/>
</dbReference>
<dbReference type="AlphaFoldDB" id="A0A2A6LX18"/>
<gene>
    <name evidence="1" type="ORF">CO661_16110</name>
</gene>
<name>A0A2A6LX18_RHIFR</name>
<organism evidence="1 2">
    <name type="scientific">Rhizobium fredii</name>
    <name type="common">Sinorhizobium fredii</name>
    <dbReference type="NCBI Taxonomy" id="380"/>
    <lineage>
        <taxon>Bacteria</taxon>
        <taxon>Pseudomonadati</taxon>
        <taxon>Pseudomonadota</taxon>
        <taxon>Alphaproteobacteria</taxon>
        <taxon>Hyphomicrobiales</taxon>
        <taxon>Rhizobiaceae</taxon>
        <taxon>Sinorhizobium/Ensifer group</taxon>
        <taxon>Sinorhizobium</taxon>
    </lineage>
</organism>
<reference evidence="1 2" key="1">
    <citation type="submission" date="2017-09" db="EMBL/GenBank/DDBJ databases">
        <title>Comparative genomics of rhizobia isolated from Phaseolus vulgaris in China.</title>
        <authorList>
            <person name="Tong W."/>
        </authorList>
    </citation>
    <scope>NUCLEOTIDE SEQUENCE [LARGE SCALE GENOMIC DNA]</scope>
    <source>
        <strain evidence="1 2">PCH1</strain>
    </source>
</reference>
<sequence>MVRLPRTKVLQRRASYQTRKGRCTTLICCMSLSLNRGRFKETCSPSLWQAAVTLPSGRSAQVASQPVSEAGGKVFW</sequence>
<evidence type="ECO:0000313" key="1">
    <source>
        <dbReference type="EMBL" id="PDT46776.1"/>
    </source>
</evidence>
<protein>
    <submittedName>
        <fullName evidence="1">Uncharacterized protein</fullName>
    </submittedName>
</protein>